<dbReference type="OrthoDB" id="18302at2759"/>
<dbReference type="Proteomes" id="UP000095751">
    <property type="component" value="Unassembled WGS sequence"/>
</dbReference>
<gene>
    <name evidence="4" type="ORF">FRACYDRAFT_238046</name>
</gene>
<reference evidence="4 5" key="1">
    <citation type="submission" date="2016-09" db="EMBL/GenBank/DDBJ databases">
        <title>Extensive genetic diversity and differential bi-allelic expression allows diatom success in the polar Southern Ocean.</title>
        <authorList>
            <consortium name="DOE Joint Genome Institute"/>
            <person name="Mock T."/>
            <person name="Otillar R.P."/>
            <person name="Strauss J."/>
            <person name="Dupont C."/>
            <person name="Frickenhaus S."/>
            <person name="Maumus F."/>
            <person name="Mcmullan M."/>
            <person name="Sanges R."/>
            <person name="Schmutz J."/>
            <person name="Toseland A."/>
            <person name="Valas R."/>
            <person name="Veluchamy A."/>
            <person name="Ward B.J."/>
            <person name="Allen A."/>
            <person name="Barry K."/>
            <person name="Falciatore A."/>
            <person name="Ferrante M."/>
            <person name="Fortunato A.E."/>
            <person name="Gloeckner G."/>
            <person name="Gruber A."/>
            <person name="Hipkin R."/>
            <person name="Janech M."/>
            <person name="Kroth P."/>
            <person name="Leese F."/>
            <person name="Lindquist E."/>
            <person name="Lyon B.R."/>
            <person name="Martin J."/>
            <person name="Mayer C."/>
            <person name="Parker M."/>
            <person name="Quesneville H."/>
            <person name="Raymond J."/>
            <person name="Uhlig C."/>
            <person name="Valentin K.U."/>
            <person name="Worden A.Z."/>
            <person name="Armbrust E.V."/>
            <person name="Bowler C."/>
            <person name="Green B."/>
            <person name="Moulton V."/>
            <person name="Van Oosterhout C."/>
            <person name="Grigoriev I."/>
        </authorList>
    </citation>
    <scope>NUCLEOTIDE SEQUENCE [LARGE SCALE GENOMIC DNA]</scope>
    <source>
        <strain evidence="4 5">CCMP1102</strain>
    </source>
</reference>
<dbReference type="KEGG" id="fcy:FRACYDRAFT_238046"/>
<accession>A0A1E7FHH4</accession>
<dbReference type="PANTHER" id="PTHR16255:SF6">
    <property type="entry name" value="PROTEIN RETARDED ROOT GROWTH-LIKE"/>
    <property type="match status" value="1"/>
</dbReference>
<dbReference type="Pfam" id="PF02582">
    <property type="entry name" value="DUF155"/>
    <property type="match status" value="1"/>
</dbReference>
<feature type="region of interest" description="Disordered" evidence="2">
    <location>
        <begin position="1"/>
        <end position="96"/>
    </location>
</feature>
<protein>
    <recommendedName>
        <fullName evidence="3">DUF155 domain-containing protein</fullName>
    </recommendedName>
</protein>
<evidence type="ECO:0000256" key="2">
    <source>
        <dbReference type="SAM" id="MobiDB-lite"/>
    </source>
</evidence>
<organism evidence="4 5">
    <name type="scientific">Fragilariopsis cylindrus CCMP1102</name>
    <dbReference type="NCBI Taxonomy" id="635003"/>
    <lineage>
        <taxon>Eukaryota</taxon>
        <taxon>Sar</taxon>
        <taxon>Stramenopiles</taxon>
        <taxon>Ochrophyta</taxon>
        <taxon>Bacillariophyta</taxon>
        <taxon>Bacillariophyceae</taxon>
        <taxon>Bacillariophycidae</taxon>
        <taxon>Bacillariales</taxon>
        <taxon>Bacillariaceae</taxon>
        <taxon>Fragilariopsis</taxon>
    </lineage>
</organism>
<dbReference type="InParanoid" id="A0A1E7FHH4"/>
<dbReference type="GO" id="GO:0005739">
    <property type="term" value="C:mitochondrion"/>
    <property type="evidence" value="ECO:0007669"/>
    <property type="project" value="UniProtKB-ARBA"/>
</dbReference>
<feature type="compositionally biased region" description="Polar residues" evidence="2">
    <location>
        <begin position="61"/>
        <end position="75"/>
    </location>
</feature>
<evidence type="ECO:0000256" key="1">
    <source>
        <dbReference type="ARBA" id="ARBA00008306"/>
    </source>
</evidence>
<name>A0A1E7FHH4_9STRA</name>
<keyword evidence="5" id="KW-1185">Reference proteome</keyword>
<sequence>MKPIMNRKTSKLSTIIEPPVRGRPFPRNFPRSSGPANSKSINHNSNNKHRRPAPTTKRVFVNTQNNDQPQNLPNHRNQHEIRFGPSSSSSSIKPGDEHGSYPIIALNVARSIDLSKVIANVFTTKGVRKMRERLSVVLQLQPNSDMTETARFVAVFRYGSVVFFNVSPKEIAQLVEEIKRNSVGTVSSGKERKERYCVHVQPPGVNTAIDDDNVDDDVTGDYCIVPSLDMKSVDVISNIMAQSVALDATNDTVEKLLSDFENINNKVTVEGNLTTVDRDKMFRAVAENNAIFLRLTKVGIKDRVDTAWTLSQYENVDERMREEFDIDRRFDHIEFKLNLIQQNAKFFLEVLANQKSTSLEVIIIVLILLECILMCIEMSGMGEPFFTFLKEFVPSRPPSISS</sequence>
<dbReference type="PANTHER" id="PTHR16255">
    <property type="entry name" value="REQUIRED FOR MEIOTIC NUCLEAR DIVISION PROTEIN 1 HOMOLOG"/>
    <property type="match status" value="1"/>
</dbReference>
<evidence type="ECO:0000313" key="5">
    <source>
        <dbReference type="Proteomes" id="UP000095751"/>
    </source>
</evidence>
<feature type="domain" description="DUF155" evidence="3">
    <location>
        <begin position="153"/>
        <end position="333"/>
    </location>
</feature>
<dbReference type="EMBL" id="KV784357">
    <property type="protein sequence ID" value="OEU17622.1"/>
    <property type="molecule type" value="Genomic_DNA"/>
</dbReference>
<evidence type="ECO:0000259" key="3">
    <source>
        <dbReference type="Pfam" id="PF02582"/>
    </source>
</evidence>
<evidence type="ECO:0000313" key="4">
    <source>
        <dbReference type="EMBL" id="OEU17622.1"/>
    </source>
</evidence>
<proteinExistence type="inferred from homology"/>
<dbReference type="InterPro" id="IPR003734">
    <property type="entry name" value="DUF155"/>
</dbReference>
<dbReference type="InterPro" id="IPR051624">
    <property type="entry name" value="RMD1/Sad1-interacting"/>
</dbReference>
<dbReference type="AlphaFoldDB" id="A0A1E7FHH4"/>
<comment type="similarity">
    <text evidence="1">Belongs to the RMD1/sif2 family.</text>
</comment>